<reference evidence="7 8" key="1">
    <citation type="submission" date="2024-01" db="EMBL/GenBank/DDBJ databases">
        <title>The complete chloroplast genome sequence of Lithospermum erythrorhizon: insights into the phylogenetic relationship among Boraginaceae species and the maternal lineages of purple gromwells.</title>
        <authorList>
            <person name="Okada T."/>
            <person name="Watanabe K."/>
        </authorList>
    </citation>
    <scope>NUCLEOTIDE SEQUENCE [LARGE SCALE GENOMIC DNA]</scope>
</reference>
<gene>
    <name evidence="7" type="ORF">LIER_05316</name>
</gene>
<dbReference type="GO" id="GO:0009788">
    <property type="term" value="P:negative regulation of abscisic acid-activated signaling pathway"/>
    <property type="evidence" value="ECO:0007669"/>
    <property type="project" value="InterPro"/>
</dbReference>
<dbReference type="Proteomes" id="UP001454036">
    <property type="component" value="Unassembled WGS sequence"/>
</dbReference>
<proteinExistence type="predicted"/>
<comment type="subcellular location">
    <subcellularLocation>
        <location evidence="1">Nucleus</location>
    </subcellularLocation>
</comment>
<dbReference type="GO" id="GO:0008270">
    <property type="term" value="F:zinc ion binding"/>
    <property type="evidence" value="ECO:0007669"/>
    <property type="project" value="UniProtKB-KW"/>
</dbReference>
<feature type="compositionally biased region" description="Polar residues" evidence="6">
    <location>
        <begin position="146"/>
        <end position="160"/>
    </location>
</feature>
<dbReference type="PANTHER" id="PTHR47287:SF15">
    <property type="entry name" value="ZINC FINGER PROTEIN 3-LIKE"/>
    <property type="match status" value="1"/>
</dbReference>
<evidence type="ECO:0000256" key="1">
    <source>
        <dbReference type="ARBA" id="ARBA00004123"/>
    </source>
</evidence>
<organism evidence="7 8">
    <name type="scientific">Lithospermum erythrorhizon</name>
    <name type="common">Purple gromwell</name>
    <name type="synonym">Lithospermum officinale var. erythrorhizon</name>
    <dbReference type="NCBI Taxonomy" id="34254"/>
    <lineage>
        <taxon>Eukaryota</taxon>
        <taxon>Viridiplantae</taxon>
        <taxon>Streptophyta</taxon>
        <taxon>Embryophyta</taxon>
        <taxon>Tracheophyta</taxon>
        <taxon>Spermatophyta</taxon>
        <taxon>Magnoliopsida</taxon>
        <taxon>eudicotyledons</taxon>
        <taxon>Gunneridae</taxon>
        <taxon>Pentapetalae</taxon>
        <taxon>asterids</taxon>
        <taxon>lamiids</taxon>
        <taxon>Boraginales</taxon>
        <taxon>Boraginaceae</taxon>
        <taxon>Boraginoideae</taxon>
        <taxon>Lithospermeae</taxon>
        <taxon>Lithospermum</taxon>
    </lineage>
</organism>
<dbReference type="AlphaFoldDB" id="A0AAV3P022"/>
<name>A0AAV3P022_LITER</name>
<keyword evidence="8" id="KW-1185">Reference proteome</keyword>
<keyword evidence="4" id="KW-0862">Zinc</keyword>
<protein>
    <submittedName>
        <fullName evidence="7">Uncharacterized protein</fullName>
    </submittedName>
</protein>
<feature type="region of interest" description="Disordered" evidence="6">
    <location>
        <begin position="146"/>
        <end position="184"/>
    </location>
</feature>
<evidence type="ECO:0000256" key="5">
    <source>
        <dbReference type="ARBA" id="ARBA00023242"/>
    </source>
</evidence>
<keyword evidence="3" id="KW-0863">Zinc-finger</keyword>
<evidence type="ECO:0000313" key="8">
    <source>
        <dbReference type="Proteomes" id="UP001454036"/>
    </source>
</evidence>
<evidence type="ECO:0000256" key="2">
    <source>
        <dbReference type="ARBA" id="ARBA00022723"/>
    </source>
</evidence>
<keyword evidence="2" id="KW-0479">Metal-binding</keyword>
<dbReference type="GO" id="GO:0005634">
    <property type="term" value="C:nucleus"/>
    <property type="evidence" value="ECO:0007669"/>
    <property type="project" value="UniProtKB-SubCell"/>
</dbReference>
<evidence type="ECO:0000256" key="3">
    <source>
        <dbReference type="ARBA" id="ARBA00022771"/>
    </source>
</evidence>
<comment type="caution">
    <text evidence="7">The sequence shown here is derived from an EMBL/GenBank/DDBJ whole genome shotgun (WGS) entry which is preliminary data.</text>
</comment>
<dbReference type="PANTHER" id="PTHR47287">
    <property type="entry name" value="C2H2 AND C2HC ZINC FINGERS SUPERFAMILY PROTEIN"/>
    <property type="match status" value="1"/>
</dbReference>
<evidence type="ECO:0000313" key="7">
    <source>
        <dbReference type="EMBL" id="GAA0145027.1"/>
    </source>
</evidence>
<sequence length="184" mass="21029">MSMSPRQNSPEDGEDKKYVYKYCSNKYKTMQALGGHQNAHKLVRSLEKAKRNNNVPMNQYSHGSDGYGMHSSYFPHPFPPYANHGHYHFPVSSPPYVHQLIHPPRQESSRLVSCNYYQGQNSESMKHMEWSKINRTEPCASKENIWTPSTSSNKIGNNGSKIVIDEGASPQEQDEEKLDLTLKL</sequence>
<evidence type="ECO:0000256" key="4">
    <source>
        <dbReference type="ARBA" id="ARBA00022833"/>
    </source>
</evidence>
<evidence type="ECO:0000256" key="6">
    <source>
        <dbReference type="SAM" id="MobiDB-lite"/>
    </source>
</evidence>
<dbReference type="EMBL" id="BAABME010000727">
    <property type="protein sequence ID" value="GAA0145027.1"/>
    <property type="molecule type" value="Genomic_DNA"/>
</dbReference>
<accession>A0AAV3P022</accession>
<dbReference type="InterPro" id="IPR044246">
    <property type="entry name" value="ZFP3-like"/>
</dbReference>
<keyword evidence="5" id="KW-0539">Nucleus</keyword>